<dbReference type="PANTHER" id="PTHR30126:SF6">
    <property type="entry name" value="HTH-TYPE TRANSCRIPTIONAL REGULATOR CYSB-RELATED"/>
    <property type="match status" value="1"/>
</dbReference>
<accession>A0A193LHV9</accession>
<dbReference type="PRINTS" id="PR00039">
    <property type="entry name" value="HTHLYSR"/>
</dbReference>
<dbReference type="InterPro" id="IPR036390">
    <property type="entry name" value="WH_DNA-bd_sf"/>
</dbReference>
<dbReference type="Gene3D" id="1.10.10.10">
    <property type="entry name" value="Winged helix-like DNA-binding domain superfamily/Winged helix DNA-binding domain"/>
    <property type="match status" value="1"/>
</dbReference>
<dbReference type="InterPro" id="IPR000847">
    <property type="entry name" value="LysR_HTH_N"/>
</dbReference>
<dbReference type="SUPFAM" id="SSF46785">
    <property type="entry name" value="Winged helix' DNA-binding domain"/>
    <property type="match status" value="1"/>
</dbReference>
<evidence type="ECO:0000313" key="7">
    <source>
        <dbReference type="Proteomes" id="UP000092695"/>
    </source>
</evidence>
<protein>
    <recommendedName>
        <fullName evidence="5">HTH lysR-type domain-containing protein</fullName>
    </recommendedName>
</protein>
<dbReference type="SUPFAM" id="SSF53850">
    <property type="entry name" value="Periplasmic binding protein-like II"/>
    <property type="match status" value="1"/>
</dbReference>
<dbReference type="AlphaFoldDB" id="A0A193LHV9"/>
<dbReference type="STRING" id="1548547.BA177_13545"/>
<dbReference type="Gene3D" id="3.40.190.10">
    <property type="entry name" value="Periplasmic binding protein-like II"/>
    <property type="match status" value="2"/>
</dbReference>
<dbReference type="PANTHER" id="PTHR30126">
    <property type="entry name" value="HTH-TYPE TRANSCRIPTIONAL REGULATOR"/>
    <property type="match status" value="1"/>
</dbReference>
<dbReference type="Pfam" id="PF00126">
    <property type="entry name" value="HTH_1"/>
    <property type="match status" value="1"/>
</dbReference>
<keyword evidence="2" id="KW-0805">Transcription regulation</keyword>
<dbReference type="GO" id="GO:0003700">
    <property type="term" value="F:DNA-binding transcription factor activity"/>
    <property type="evidence" value="ECO:0007669"/>
    <property type="project" value="InterPro"/>
</dbReference>
<name>A0A193LHV9_9GAMM</name>
<keyword evidence="4" id="KW-0804">Transcription</keyword>
<sequence length="336" mass="37237">MTLKQLKYLLGVVDNGLNITAAAEHLFTSQPGISKQLRQLEQEVGVQLFSRKGKVLSALTPAGRTVVEYARKITRDVDNIRSLGRDLVAEQEGTLSIATTHTQARYVLPDVIREFHERFPKVNLELHQGTSEQIAALIAEGRADFAIATESRELFPEMNMLPCFRWDRIVLTPKDHPLVKEAADITLSKLADHPLITYVFSSTRESSFLRAFKDEDLEPTVVFTARDADVIKTYVRMGMGVGVIAPMALQCDDTKDLNAISASGLFPQVTTWLGIPRDRVLRGYMREFISLFAPHWPVHDIELAATAGSQQEVDALAENIPLPLNNGCTKGLSVAA</sequence>
<dbReference type="CDD" id="cd08413">
    <property type="entry name" value="PBP2_CysB_like"/>
    <property type="match status" value="1"/>
</dbReference>
<dbReference type="GO" id="GO:0000976">
    <property type="term" value="F:transcription cis-regulatory region binding"/>
    <property type="evidence" value="ECO:0007669"/>
    <property type="project" value="TreeGrafter"/>
</dbReference>
<evidence type="ECO:0000256" key="2">
    <source>
        <dbReference type="ARBA" id="ARBA00023015"/>
    </source>
</evidence>
<dbReference type="FunFam" id="1.10.10.10:FF:000001">
    <property type="entry name" value="LysR family transcriptional regulator"/>
    <property type="match status" value="1"/>
</dbReference>
<dbReference type="OrthoDB" id="5297026at2"/>
<dbReference type="InterPro" id="IPR005119">
    <property type="entry name" value="LysR_subst-bd"/>
</dbReference>
<dbReference type="EMBL" id="CP016268">
    <property type="protein sequence ID" value="ANO52086.1"/>
    <property type="molecule type" value="Genomic_DNA"/>
</dbReference>
<gene>
    <name evidence="6" type="ORF">BA177_13545</name>
</gene>
<dbReference type="Pfam" id="PF03466">
    <property type="entry name" value="LysR_substrate"/>
    <property type="match status" value="1"/>
</dbReference>
<dbReference type="RefSeq" id="WP_068617070.1">
    <property type="nucleotide sequence ID" value="NZ_CP016268.1"/>
</dbReference>
<feature type="domain" description="HTH lysR-type" evidence="5">
    <location>
        <begin position="1"/>
        <end position="59"/>
    </location>
</feature>
<dbReference type="GO" id="GO:0019344">
    <property type="term" value="P:cysteine biosynthetic process"/>
    <property type="evidence" value="ECO:0007669"/>
    <property type="project" value="TreeGrafter"/>
</dbReference>
<evidence type="ECO:0000256" key="4">
    <source>
        <dbReference type="ARBA" id="ARBA00023163"/>
    </source>
</evidence>
<dbReference type="InterPro" id="IPR036388">
    <property type="entry name" value="WH-like_DNA-bd_sf"/>
</dbReference>
<proteinExistence type="inferred from homology"/>
<dbReference type="KEGG" id="woc:BA177_13545"/>
<dbReference type="InterPro" id="IPR037423">
    <property type="entry name" value="CysB_PBP2"/>
</dbReference>
<evidence type="ECO:0000259" key="5">
    <source>
        <dbReference type="PROSITE" id="PS50931"/>
    </source>
</evidence>
<evidence type="ECO:0000256" key="1">
    <source>
        <dbReference type="ARBA" id="ARBA00009437"/>
    </source>
</evidence>
<reference evidence="6 7" key="1">
    <citation type="submission" date="2016-06" db="EMBL/GenBank/DDBJ databases">
        <title>Complete genome sequence of a deep-branching marine Gamma Proteobacterium Woeseia oceani type strain XK5.</title>
        <authorList>
            <person name="Mu D."/>
            <person name="Du Z."/>
        </authorList>
    </citation>
    <scope>NUCLEOTIDE SEQUENCE [LARGE SCALE GENOMIC DNA]</scope>
    <source>
        <strain evidence="6 7">XK5</strain>
    </source>
</reference>
<keyword evidence="7" id="KW-1185">Reference proteome</keyword>
<evidence type="ECO:0000256" key="3">
    <source>
        <dbReference type="ARBA" id="ARBA00023125"/>
    </source>
</evidence>
<organism evidence="6 7">
    <name type="scientific">Woeseia oceani</name>
    <dbReference type="NCBI Taxonomy" id="1548547"/>
    <lineage>
        <taxon>Bacteria</taxon>
        <taxon>Pseudomonadati</taxon>
        <taxon>Pseudomonadota</taxon>
        <taxon>Gammaproteobacteria</taxon>
        <taxon>Woeseiales</taxon>
        <taxon>Woeseiaceae</taxon>
        <taxon>Woeseia</taxon>
    </lineage>
</organism>
<comment type="similarity">
    <text evidence="1">Belongs to the LysR transcriptional regulatory family.</text>
</comment>
<evidence type="ECO:0000313" key="6">
    <source>
        <dbReference type="EMBL" id="ANO52086.1"/>
    </source>
</evidence>
<dbReference type="Proteomes" id="UP000092695">
    <property type="component" value="Chromosome"/>
</dbReference>
<dbReference type="PROSITE" id="PS50931">
    <property type="entry name" value="HTH_LYSR"/>
    <property type="match status" value="1"/>
</dbReference>
<keyword evidence="3" id="KW-0238">DNA-binding</keyword>